<gene>
    <name evidence="2" type="ORF">B0T45_21015</name>
</gene>
<proteinExistence type="predicted"/>
<accession>A0A1W0CDY4</accession>
<protein>
    <recommendedName>
        <fullName evidence="1">Type VI secretion system FHA domain-containing protein</fullName>
    </recommendedName>
</protein>
<name>A0A1W0CDY4_9NEIS</name>
<evidence type="ECO:0000313" key="2">
    <source>
        <dbReference type="EMBL" id="OQS32959.1"/>
    </source>
</evidence>
<dbReference type="Proteomes" id="UP000192721">
    <property type="component" value="Unassembled WGS sequence"/>
</dbReference>
<comment type="caution">
    <text evidence="2">The sequence shown here is derived from an EMBL/GenBank/DDBJ whole genome shotgun (WGS) entry which is preliminary data.</text>
</comment>
<dbReference type="Pfam" id="PF20232">
    <property type="entry name" value="T6SS_FHA_C"/>
    <property type="match status" value="1"/>
</dbReference>
<feature type="domain" description="Type VI secretion system FHA" evidence="1">
    <location>
        <begin position="81"/>
        <end position="150"/>
    </location>
</feature>
<dbReference type="AlphaFoldDB" id="A0A1W0CDY4"/>
<sequence>MQARVLSVQENDELLLQSATACGIATVICQPPPLRLSAADFCGIPDDYDPLNLTEPEAARTTIDTPEQLVQMDTVDHGHALAGVRAILHDVLAYLTPAAFEQTGASNQNLPSLPTVEGWSLYTERHNELQHLLIEDGQILLEDIFWAAYQCALASEQTSVIKQRKRDS</sequence>
<organism evidence="2 3">
    <name type="scientific">Chromobacterium haemolyticum</name>
    <dbReference type="NCBI Taxonomy" id="394935"/>
    <lineage>
        <taxon>Bacteria</taxon>
        <taxon>Pseudomonadati</taxon>
        <taxon>Pseudomonadota</taxon>
        <taxon>Betaproteobacteria</taxon>
        <taxon>Neisseriales</taxon>
        <taxon>Chromobacteriaceae</taxon>
        <taxon>Chromobacterium</taxon>
    </lineage>
</organism>
<dbReference type="InterPro" id="IPR046883">
    <property type="entry name" value="T6SS_FHA_C"/>
</dbReference>
<evidence type="ECO:0000259" key="1">
    <source>
        <dbReference type="Pfam" id="PF20232"/>
    </source>
</evidence>
<evidence type="ECO:0000313" key="3">
    <source>
        <dbReference type="Proteomes" id="UP000192721"/>
    </source>
</evidence>
<dbReference type="EMBL" id="MUKV01000042">
    <property type="protein sequence ID" value="OQS32959.1"/>
    <property type="molecule type" value="Genomic_DNA"/>
</dbReference>
<reference evidence="2 3" key="1">
    <citation type="submission" date="2017-02" db="EMBL/GenBank/DDBJ databases">
        <title>Chromobacterium haemolyticum H5244.</title>
        <authorList>
            <person name="Gulvik C.A."/>
        </authorList>
    </citation>
    <scope>NUCLEOTIDE SEQUENCE [LARGE SCALE GENOMIC DNA]</scope>
    <source>
        <strain evidence="2 3">H5244</strain>
    </source>
</reference>